<sequence length="133" mass="14546">MYAKNVSRCMLYIGLYFVFALQASLFVVPYWTDSIGGYVKHLALVYCPDVYGNVISLMVSGLVTVVAMLIAPILSTIMLVNGSVRKRHDWDVTAFILACSISMVALIGAYVFAGSAVVVAHCVAYLRHHVLNP</sequence>
<dbReference type="Proteomes" id="UP001432027">
    <property type="component" value="Unassembled WGS sequence"/>
</dbReference>
<accession>A0AAV5TZN5</accession>
<dbReference type="EMBL" id="BTSX01000005">
    <property type="protein sequence ID" value="GMS99399.1"/>
    <property type="molecule type" value="Genomic_DNA"/>
</dbReference>
<keyword evidence="1" id="KW-0472">Membrane</keyword>
<keyword evidence="1" id="KW-0812">Transmembrane</keyword>
<name>A0AAV5TZN5_9BILA</name>
<keyword evidence="3" id="KW-1185">Reference proteome</keyword>
<evidence type="ECO:0000313" key="2">
    <source>
        <dbReference type="EMBL" id="GMS99399.1"/>
    </source>
</evidence>
<evidence type="ECO:0000313" key="3">
    <source>
        <dbReference type="Proteomes" id="UP001432027"/>
    </source>
</evidence>
<gene>
    <name evidence="2" type="ORF">PENTCL1PPCAC_21574</name>
</gene>
<evidence type="ECO:0008006" key="4">
    <source>
        <dbReference type="Google" id="ProtNLM"/>
    </source>
</evidence>
<feature type="transmembrane region" description="Helical" evidence="1">
    <location>
        <begin position="12"/>
        <end position="31"/>
    </location>
</feature>
<reference evidence="2" key="1">
    <citation type="submission" date="2023-10" db="EMBL/GenBank/DDBJ databases">
        <title>Genome assembly of Pristionchus species.</title>
        <authorList>
            <person name="Yoshida K."/>
            <person name="Sommer R.J."/>
        </authorList>
    </citation>
    <scope>NUCLEOTIDE SEQUENCE</scope>
    <source>
        <strain evidence="2">RS0144</strain>
    </source>
</reference>
<protein>
    <recommendedName>
        <fullName evidence="4">G protein-coupled receptor</fullName>
    </recommendedName>
</protein>
<proteinExistence type="predicted"/>
<evidence type="ECO:0000256" key="1">
    <source>
        <dbReference type="SAM" id="Phobius"/>
    </source>
</evidence>
<organism evidence="2 3">
    <name type="scientific">Pristionchus entomophagus</name>
    <dbReference type="NCBI Taxonomy" id="358040"/>
    <lineage>
        <taxon>Eukaryota</taxon>
        <taxon>Metazoa</taxon>
        <taxon>Ecdysozoa</taxon>
        <taxon>Nematoda</taxon>
        <taxon>Chromadorea</taxon>
        <taxon>Rhabditida</taxon>
        <taxon>Rhabditina</taxon>
        <taxon>Diplogasteromorpha</taxon>
        <taxon>Diplogasteroidea</taxon>
        <taxon>Neodiplogasteridae</taxon>
        <taxon>Pristionchus</taxon>
    </lineage>
</organism>
<feature type="transmembrane region" description="Helical" evidence="1">
    <location>
        <begin position="92"/>
        <end position="113"/>
    </location>
</feature>
<feature type="transmembrane region" description="Helical" evidence="1">
    <location>
        <begin position="51"/>
        <end position="80"/>
    </location>
</feature>
<dbReference type="AlphaFoldDB" id="A0AAV5TZN5"/>
<keyword evidence="1" id="KW-1133">Transmembrane helix</keyword>
<comment type="caution">
    <text evidence="2">The sequence shown here is derived from an EMBL/GenBank/DDBJ whole genome shotgun (WGS) entry which is preliminary data.</text>
</comment>